<comment type="caution">
    <text evidence="6">The sequence shown here is derived from an EMBL/GenBank/DDBJ whole genome shotgun (WGS) entry which is preliminary data.</text>
</comment>
<name>A0A327S4E0_9SPHI</name>
<dbReference type="InterPro" id="IPR011990">
    <property type="entry name" value="TPR-like_helical_dom_sf"/>
</dbReference>
<dbReference type="Pfam" id="PF00691">
    <property type="entry name" value="OmpA"/>
    <property type="match status" value="1"/>
</dbReference>
<evidence type="ECO:0000256" key="1">
    <source>
        <dbReference type="ARBA" id="ARBA00004442"/>
    </source>
</evidence>
<dbReference type="PROSITE" id="PS51123">
    <property type="entry name" value="OMPA_2"/>
    <property type="match status" value="1"/>
</dbReference>
<evidence type="ECO:0000256" key="3">
    <source>
        <dbReference type="ARBA" id="ARBA00023237"/>
    </source>
</evidence>
<evidence type="ECO:0000256" key="4">
    <source>
        <dbReference type="PROSITE-ProRule" id="PRU00473"/>
    </source>
</evidence>
<dbReference type="SUPFAM" id="SSF82171">
    <property type="entry name" value="DPP6 N-terminal domain-like"/>
    <property type="match status" value="1"/>
</dbReference>
<reference evidence="6 7" key="1">
    <citation type="submission" date="2018-06" db="EMBL/GenBank/DDBJ databases">
        <title>Genomic Encyclopedia of Archaeal and Bacterial Type Strains, Phase II (KMG-II): from individual species to whole genera.</title>
        <authorList>
            <person name="Goeker M."/>
        </authorList>
    </citation>
    <scope>NUCLEOTIDE SEQUENCE [LARGE SCALE GENOMIC DNA]</scope>
    <source>
        <strain evidence="6 7">DSM 14825</strain>
    </source>
</reference>
<dbReference type="Gene3D" id="2.60.40.1120">
    <property type="entry name" value="Carboxypeptidase-like, regulatory domain"/>
    <property type="match status" value="1"/>
</dbReference>
<keyword evidence="2 4" id="KW-0472">Membrane</keyword>
<dbReference type="InterPro" id="IPR011042">
    <property type="entry name" value="6-blade_b-propeller_TolB-like"/>
</dbReference>
<protein>
    <submittedName>
        <fullName evidence="6">WD40 repeat protein</fullName>
    </submittedName>
</protein>
<dbReference type="InterPro" id="IPR050330">
    <property type="entry name" value="Bact_OuterMem_StrucFunc"/>
</dbReference>
<dbReference type="InterPro" id="IPR006665">
    <property type="entry name" value="OmpA-like"/>
</dbReference>
<dbReference type="SUPFAM" id="SSF49464">
    <property type="entry name" value="Carboxypeptidase regulatory domain-like"/>
    <property type="match status" value="1"/>
</dbReference>
<gene>
    <name evidence="6" type="ORF">LY11_05201</name>
</gene>
<dbReference type="InterPro" id="IPR006664">
    <property type="entry name" value="OMP_bac"/>
</dbReference>
<accession>A0A327S4E0</accession>
<dbReference type="InterPro" id="IPR011659">
    <property type="entry name" value="WD40"/>
</dbReference>
<dbReference type="Gene3D" id="2.120.10.30">
    <property type="entry name" value="TolB, C-terminal domain"/>
    <property type="match status" value="1"/>
</dbReference>
<proteinExistence type="predicted"/>
<dbReference type="PRINTS" id="PR01021">
    <property type="entry name" value="OMPADOMAIN"/>
</dbReference>
<organism evidence="6 7">
    <name type="scientific">Pedobacter cryoconitis</name>
    <dbReference type="NCBI Taxonomy" id="188932"/>
    <lineage>
        <taxon>Bacteria</taxon>
        <taxon>Pseudomonadati</taxon>
        <taxon>Bacteroidota</taxon>
        <taxon>Sphingobacteriia</taxon>
        <taxon>Sphingobacteriales</taxon>
        <taxon>Sphingobacteriaceae</taxon>
        <taxon>Pedobacter</taxon>
    </lineage>
</organism>
<dbReference type="GO" id="GO:0009279">
    <property type="term" value="C:cell outer membrane"/>
    <property type="evidence" value="ECO:0007669"/>
    <property type="project" value="UniProtKB-SubCell"/>
</dbReference>
<dbReference type="PANTHER" id="PTHR30329">
    <property type="entry name" value="STATOR ELEMENT OF FLAGELLAR MOTOR COMPLEX"/>
    <property type="match status" value="1"/>
</dbReference>
<keyword evidence="3" id="KW-0998">Cell outer membrane</keyword>
<evidence type="ECO:0000313" key="7">
    <source>
        <dbReference type="Proteomes" id="UP000249754"/>
    </source>
</evidence>
<dbReference type="SUPFAM" id="SSF103088">
    <property type="entry name" value="OmpA-like"/>
    <property type="match status" value="1"/>
</dbReference>
<dbReference type="CDD" id="cd07185">
    <property type="entry name" value="OmpA_C-like"/>
    <property type="match status" value="1"/>
</dbReference>
<dbReference type="EMBL" id="QLLR01000052">
    <property type="protein sequence ID" value="RAJ20577.1"/>
    <property type="molecule type" value="Genomic_DNA"/>
</dbReference>
<dbReference type="AlphaFoldDB" id="A0A327S4E0"/>
<dbReference type="InterPro" id="IPR036737">
    <property type="entry name" value="OmpA-like_sf"/>
</dbReference>
<dbReference type="Gene3D" id="3.30.1330.60">
    <property type="entry name" value="OmpA-like domain"/>
    <property type="match status" value="1"/>
</dbReference>
<evidence type="ECO:0000313" key="6">
    <source>
        <dbReference type="EMBL" id="RAJ20577.1"/>
    </source>
</evidence>
<dbReference type="InterPro" id="IPR008969">
    <property type="entry name" value="CarboxyPept-like_regulatory"/>
</dbReference>
<dbReference type="SUPFAM" id="SSF48452">
    <property type="entry name" value="TPR-like"/>
    <property type="match status" value="1"/>
</dbReference>
<evidence type="ECO:0000259" key="5">
    <source>
        <dbReference type="PROSITE" id="PS51123"/>
    </source>
</evidence>
<sequence length="657" mass="74406">MKKLLVLSLLLLLILPGLVSGQYILKEADAAFELYDYSKAVNLYSQAYQKKKSLHAIERIAESYRKMKNYKQAEVWYAKLTKTTGADDIAILLYAEALQNNSKYDEAKVQYLLFGTTNKSVNKNKLTNWLNSCDSAAKWIANPKPVNVKNLKFLNSPKSDWGAVRVLDEIVFTSDRKSTESLHQNKINRPFFKFDGNKIPDKSKYGWTGNNYLRLYHSDESLDSDSSLSKPIVLFPINTKSDYHVGAASFTEDGKETFFTVTRISKEKAGYKSKPLTVFIEIYSSIKASDGSWTEPLPFRYNSALYSVGDPFITPDGQKLYFVSDKPGGKGGTDIYMSRRNGDGTWADAINLEMVNTHGNERSPSLANNRRFYFSSDGRVGMGGLDIYQMDYPDENGSTIKNMEYPINSSQDDFSFISNSVSGGYFASNREGGLGEDDIYSYLKKIIPNLILKGVVYNKNTGLPLNNATVSLTHKDVKTTIQTDYLGRYEQILEAGYEYEVKGEKKGYLYTTALSVSTIDKNESVVFKRDMFLDSLIINKSFKLENIYYDFDKSEIRQDAAVELNKLVSVLMEYPEMKIELSSHTDSRGNDKYNMDLSQRRSDSAVKYIISKGINANRLIAKGYGETRPVNSCSNGVICTEVEYQLNRRTEYKIIKK</sequence>
<dbReference type="PANTHER" id="PTHR30329:SF21">
    <property type="entry name" value="LIPOPROTEIN YIAD-RELATED"/>
    <property type="match status" value="1"/>
</dbReference>
<comment type="subcellular location">
    <subcellularLocation>
        <location evidence="1">Cell outer membrane</location>
    </subcellularLocation>
</comment>
<evidence type="ECO:0000256" key="2">
    <source>
        <dbReference type="ARBA" id="ARBA00023136"/>
    </source>
</evidence>
<dbReference type="RefSeq" id="WP_111636469.1">
    <property type="nucleotide sequence ID" value="NZ_QLLR01000052.1"/>
</dbReference>
<dbReference type="Gene3D" id="1.25.40.10">
    <property type="entry name" value="Tetratricopeptide repeat domain"/>
    <property type="match status" value="1"/>
</dbReference>
<dbReference type="Pfam" id="PF07676">
    <property type="entry name" value="PD40"/>
    <property type="match status" value="2"/>
</dbReference>
<dbReference type="OrthoDB" id="9809364at2"/>
<feature type="domain" description="OmpA-like" evidence="5">
    <location>
        <begin position="540"/>
        <end position="657"/>
    </location>
</feature>
<dbReference type="Proteomes" id="UP000249754">
    <property type="component" value="Unassembled WGS sequence"/>
</dbReference>